<dbReference type="AlphaFoldDB" id="A0A840NUK6"/>
<evidence type="ECO:0000313" key="1">
    <source>
        <dbReference type="EMBL" id="MBB5131238.1"/>
    </source>
</evidence>
<sequence>MTGTRTPFSGEVAPCGKRGDGEHFLDDDGHGLLIRDQHFACGCRRMRHEYHDGSIHVSALRCDGRRVKETDQVDPDHGC</sequence>
<name>A0A840NUK6_9ACTN</name>
<keyword evidence="2" id="KW-1185">Reference proteome</keyword>
<organism evidence="1 2">
    <name type="scientific">Thermocatellispora tengchongensis</name>
    <dbReference type="NCBI Taxonomy" id="1073253"/>
    <lineage>
        <taxon>Bacteria</taxon>
        <taxon>Bacillati</taxon>
        <taxon>Actinomycetota</taxon>
        <taxon>Actinomycetes</taxon>
        <taxon>Streptosporangiales</taxon>
        <taxon>Streptosporangiaceae</taxon>
        <taxon>Thermocatellispora</taxon>
    </lineage>
</organism>
<comment type="caution">
    <text evidence="1">The sequence shown here is derived from an EMBL/GenBank/DDBJ whole genome shotgun (WGS) entry which is preliminary data.</text>
</comment>
<protein>
    <submittedName>
        <fullName evidence="1">Uncharacterized protein</fullName>
    </submittedName>
</protein>
<dbReference type="RefSeq" id="WP_185048080.1">
    <property type="nucleotide sequence ID" value="NZ_BAABIX010000103.1"/>
</dbReference>
<gene>
    <name evidence="1" type="ORF">HNP84_000944</name>
</gene>
<proteinExistence type="predicted"/>
<reference evidence="1 2" key="1">
    <citation type="submission" date="2020-08" db="EMBL/GenBank/DDBJ databases">
        <title>Genomic Encyclopedia of Type Strains, Phase IV (KMG-IV): sequencing the most valuable type-strain genomes for metagenomic binning, comparative biology and taxonomic classification.</title>
        <authorList>
            <person name="Goeker M."/>
        </authorList>
    </citation>
    <scope>NUCLEOTIDE SEQUENCE [LARGE SCALE GENOMIC DNA]</scope>
    <source>
        <strain evidence="1 2">DSM 45615</strain>
    </source>
</reference>
<dbReference type="Proteomes" id="UP000578449">
    <property type="component" value="Unassembled WGS sequence"/>
</dbReference>
<evidence type="ECO:0000313" key="2">
    <source>
        <dbReference type="Proteomes" id="UP000578449"/>
    </source>
</evidence>
<dbReference type="EMBL" id="JACHGN010000002">
    <property type="protein sequence ID" value="MBB5131238.1"/>
    <property type="molecule type" value="Genomic_DNA"/>
</dbReference>
<accession>A0A840NUK6</accession>